<dbReference type="EMBL" id="ML987198">
    <property type="protein sequence ID" value="KAF2246393.1"/>
    <property type="molecule type" value="Genomic_DNA"/>
</dbReference>
<reference evidence="2" key="1">
    <citation type="journal article" date="2020" name="Stud. Mycol.">
        <title>101 Dothideomycetes genomes: a test case for predicting lifestyles and emergence of pathogens.</title>
        <authorList>
            <person name="Haridas S."/>
            <person name="Albert R."/>
            <person name="Binder M."/>
            <person name="Bloem J."/>
            <person name="Labutti K."/>
            <person name="Salamov A."/>
            <person name="Andreopoulos B."/>
            <person name="Baker S."/>
            <person name="Barry K."/>
            <person name="Bills G."/>
            <person name="Bluhm B."/>
            <person name="Cannon C."/>
            <person name="Castanera R."/>
            <person name="Culley D."/>
            <person name="Daum C."/>
            <person name="Ezra D."/>
            <person name="Gonzalez J."/>
            <person name="Henrissat B."/>
            <person name="Kuo A."/>
            <person name="Liang C."/>
            <person name="Lipzen A."/>
            <person name="Lutzoni F."/>
            <person name="Magnuson J."/>
            <person name="Mondo S."/>
            <person name="Nolan M."/>
            <person name="Ohm R."/>
            <person name="Pangilinan J."/>
            <person name="Park H.-J."/>
            <person name="Ramirez L."/>
            <person name="Alfaro M."/>
            <person name="Sun H."/>
            <person name="Tritt A."/>
            <person name="Yoshinaga Y."/>
            <person name="Zwiers L.-H."/>
            <person name="Turgeon B."/>
            <person name="Goodwin S."/>
            <person name="Spatafora J."/>
            <person name="Crous P."/>
            <person name="Grigoriev I."/>
        </authorList>
    </citation>
    <scope>NUCLEOTIDE SEQUENCE</scope>
    <source>
        <strain evidence="2">CBS 122368</strain>
    </source>
</reference>
<keyword evidence="2" id="KW-0378">Hydrolase</keyword>
<dbReference type="GO" id="GO:0016787">
    <property type="term" value="F:hydrolase activity"/>
    <property type="evidence" value="ECO:0007669"/>
    <property type="project" value="UniProtKB-KW"/>
</dbReference>
<feature type="non-terminal residue" evidence="2">
    <location>
        <position position="322"/>
    </location>
</feature>
<gene>
    <name evidence="2" type="ORF">BU26DRAFT_402212</name>
</gene>
<dbReference type="SUPFAM" id="SSF53474">
    <property type="entry name" value="alpha/beta-Hydrolases"/>
    <property type="match status" value="1"/>
</dbReference>
<evidence type="ECO:0000256" key="1">
    <source>
        <dbReference type="SAM" id="MobiDB-lite"/>
    </source>
</evidence>
<dbReference type="Proteomes" id="UP000800094">
    <property type="component" value="Unassembled WGS sequence"/>
</dbReference>
<dbReference type="InterPro" id="IPR029058">
    <property type="entry name" value="AB_hydrolase_fold"/>
</dbReference>
<organism evidence="2 3">
    <name type="scientific">Trematosphaeria pertusa</name>
    <dbReference type="NCBI Taxonomy" id="390896"/>
    <lineage>
        <taxon>Eukaryota</taxon>
        <taxon>Fungi</taxon>
        <taxon>Dikarya</taxon>
        <taxon>Ascomycota</taxon>
        <taxon>Pezizomycotina</taxon>
        <taxon>Dothideomycetes</taxon>
        <taxon>Pleosporomycetidae</taxon>
        <taxon>Pleosporales</taxon>
        <taxon>Massarineae</taxon>
        <taxon>Trematosphaeriaceae</taxon>
        <taxon>Trematosphaeria</taxon>
    </lineage>
</organism>
<dbReference type="PANTHER" id="PTHR37574:SF1">
    <property type="entry name" value="LIPASE B"/>
    <property type="match status" value="1"/>
</dbReference>
<evidence type="ECO:0000313" key="3">
    <source>
        <dbReference type="Proteomes" id="UP000800094"/>
    </source>
</evidence>
<dbReference type="GeneID" id="54576142"/>
<dbReference type="AlphaFoldDB" id="A0A6A6IA54"/>
<feature type="compositionally biased region" description="Polar residues" evidence="1">
    <location>
        <begin position="1"/>
        <end position="11"/>
    </location>
</feature>
<dbReference type="RefSeq" id="XP_033681397.1">
    <property type="nucleotide sequence ID" value="XM_033822812.1"/>
</dbReference>
<feature type="non-terminal residue" evidence="2">
    <location>
        <position position="1"/>
    </location>
</feature>
<protein>
    <submittedName>
        <fullName evidence="2">Alpha/beta-hydrolase</fullName>
    </submittedName>
</protein>
<dbReference type="PANTHER" id="PTHR37574">
    <property type="entry name" value="LIPASE B"/>
    <property type="match status" value="1"/>
</dbReference>
<dbReference type="InterPro" id="IPR053228">
    <property type="entry name" value="Stereospecific_Lipase"/>
</dbReference>
<proteinExistence type="predicted"/>
<name>A0A6A6IA54_9PLEO</name>
<feature type="region of interest" description="Disordered" evidence="1">
    <location>
        <begin position="1"/>
        <end position="26"/>
    </location>
</feature>
<evidence type="ECO:0000313" key="2">
    <source>
        <dbReference type="EMBL" id="KAF2246393.1"/>
    </source>
</evidence>
<dbReference type="Gene3D" id="3.40.50.1820">
    <property type="entry name" value="alpha/beta hydrolase"/>
    <property type="match status" value="1"/>
</dbReference>
<accession>A0A6A6IA54</accession>
<dbReference type="OrthoDB" id="4605274at2759"/>
<sequence length="322" mass="34083">PAGINSFANSNPAPPTEIYPKASPSDAPYSLSESQLRSAIYIPSTFNAQDAPTPVLLVPGTGAFGGVNFEGNFAKVLAQDPSIGQAVWLNVPGAMLMDAQINAEYIVYAMNYMHSLTGNTVSVIGWSQGNLDAQWALKYWLSTRTSVRQLISVSPDFHGTVLANLVDLGTDLGVVPMSQAVLQQEYDSNYVTRLRENGGDSAYVPTTTFYSALFDEIVEPQQGIGASGFLNDARSVGVSNNEIQSVCGATPAGAFGTHESLLFNGLVVSLAIDALRNGGPADASRIDLTAVCQQAVYPTLDLVDVLETEALIPLAGANILEY</sequence>
<keyword evidence="3" id="KW-1185">Reference proteome</keyword>